<dbReference type="InterPro" id="IPR013762">
    <property type="entry name" value="Integrase-like_cat_sf"/>
</dbReference>
<proteinExistence type="inferred from homology"/>
<dbReference type="InterPro" id="IPR011010">
    <property type="entry name" value="DNA_brk_join_enz"/>
</dbReference>
<accession>A0A1F5GBP9</accession>
<protein>
    <recommendedName>
        <fullName evidence="9">Tyr recombinase domain-containing protein</fullName>
    </recommendedName>
</protein>
<dbReference type="Pfam" id="PF00589">
    <property type="entry name" value="Phage_integrase"/>
    <property type="match status" value="1"/>
</dbReference>
<evidence type="ECO:0000259" key="5">
    <source>
        <dbReference type="PROSITE" id="PS51898"/>
    </source>
</evidence>
<evidence type="ECO:0008006" key="9">
    <source>
        <dbReference type="Google" id="ProtNLM"/>
    </source>
</evidence>
<dbReference type="GO" id="GO:0006310">
    <property type="term" value="P:DNA recombination"/>
    <property type="evidence" value="ECO:0007669"/>
    <property type="project" value="UniProtKB-KW"/>
</dbReference>
<dbReference type="GO" id="GO:0003677">
    <property type="term" value="F:DNA binding"/>
    <property type="evidence" value="ECO:0007669"/>
    <property type="project" value="UniProtKB-UniRule"/>
</dbReference>
<evidence type="ECO:0000256" key="3">
    <source>
        <dbReference type="ARBA" id="ARBA00023172"/>
    </source>
</evidence>
<name>A0A1F5GBP9_9BACT</name>
<organism evidence="7 8">
    <name type="scientific">Candidatus Curtissbacteria bacterium RIFCSPHIGHO2_02_FULL_40_16b</name>
    <dbReference type="NCBI Taxonomy" id="1797714"/>
    <lineage>
        <taxon>Bacteria</taxon>
        <taxon>Candidatus Curtissiibacteriota</taxon>
    </lineage>
</organism>
<evidence type="ECO:0000313" key="8">
    <source>
        <dbReference type="Proteomes" id="UP000177369"/>
    </source>
</evidence>
<dbReference type="InterPro" id="IPR002104">
    <property type="entry name" value="Integrase_catalytic"/>
</dbReference>
<dbReference type="InterPro" id="IPR010998">
    <property type="entry name" value="Integrase_recombinase_N"/>
</dbReference>
<feature type="domain" description="Tyr recombinase" evidence="5">
    <location>
        <begin position="100"/>
        <end position="265"/>
    </location>
</feature>
<gene>
    <name evidence="7" type="ORF">A3D04_00510</name>
</gene>
<evidence type="ECO:0000313" key="7">
    <source>
        <dbReference type="EMBL" id="OGD89313.1"/>
    </source>
</evidence>
<evidence type="ECO:0000256" key="1">
    <source>
        <dbReference type="ARBA" id="ARBA00008857"/>
    </source>
</evidence>
<dbReference type="AlphaFoldDB" id="A0A1F5GBP9"/>
<dbReference type="GO" id="GO:0015074">
    <property type="term" value="P:DNA integration"/>
    <property type="evidence" value="ECO:0007669"/>
    <property type="project" value="InterPro"/>
</dbReference>
<dbReference type="PANTHER" id="PTHR30349">
    <property type="entry name" value="PHAGE INTEGRASE-RELATED"/>
    <property type="match status" value="1"/>
</dbReference>
<dbReference type="InterPro" id="IPR050090">
    <property type="entry name" value="Tyrosine_recombinase_XerCD"/>
</dbReference>
<sequence length="265" mass="31439">MTKKVHIEKFLAYKQREGMTPLTVTRHRYNLSYFLNYNRRRKILLSNVERFIDYYKDGHRPATVRSVVNTMKCFTRFLYERGVIRKEIHTRLKNVKDEPFKPKLISPQLVRLIIDCPRVWSKYHSYIDRRRYDLFFELLSGCGLRCSETLNLKVSDFDFTNGEFTLLGKGSEIRTVPIPMVIVSNLLGWINEKTLKPNDYIFAKERGGRRPSRMTFTSELKKRLEILGLERSIHLHTFRHVFITEAYRAGLDCMKVMKLVGPYES</sequence>
<dbReference type="PROSITE" id="PS51900">
    <property type="entry name" value="CB"/>
    <property type="match status" value="1"/>
</dbReference>
<dbReference type="Gene3D" id="1.10.443.10">
    <property type="entry name" value="Intergrase catalytic core"/>
    <property type="match status" value="1"/>
</dbReference>
<dbReference type="Proteomes" id="UP000177369">
    <property type="component" value="Unassembled WGS sequence"/>
</dbReference>
<reference evidence="7 8" key="1">
    <citation type="journal article" date="2016" name="Nat. Commun.">
        <title>Thousands of microbial genomes shed light on interconnected biogeochemical processes in an aquifer system.</title>
        <authorList>
            <person name="Anantharaman K."/>
            <person name="Brown C.T."/>
            <person name="Hug L.A."/>
            <person name="Sharon I."/>
            <person name="Castelle C.J."/>
            <person name="Probst A.J."/>
            <person name="Thomas B.C."/>
            <person name="Singh A."/>
            <person name="Wilkins M.J."/>
            <person name="Karaoz U."/>
            <person name="Brodie E.L."/>
            <person name="Williams K.H."/>
            <person name="Hubbard S.S."/>
            <person name="Banfield J.F."/>
        </authorList>
    </citation>
    <scope>NUCLEOTIDE SEQUENCE [LARGE SCALE GENOMIC DNA]</scope>
</reference>
<dbReference type="PROSITE" id="PS51898">
    <property type="entry name" value="TYR_RECOMBINASE"/>
    <property type="match status" value="1"/>
</dbReference>
<evidence type="ECO:0000256" key="2">
    <source>
        <dbReference type="ARBA" id="ARBA00023125"/>
    </source>
</evidence>
<dbReference type="EMBL" id="MFBD01000006">
    <property type="protein sequence ID" value="OGD89313.1"/>
    <property type="molecule type" value="Genomic_DNA"/>
</dbReference>
<keyword evidence="3" id="KW-0233">DNA recombination</keyword>
<feature type="domain" description="Core-binding (CB)" evidence="6">
    <location>
        <begin position="1"/>
        <end position="79"/>
    </location>
</feature>
<dbReference type="PANTHER" id="PTHR30349:SF41">
    <property type="entry name" value="INTEGRASE_RECOMBINASE PROTEIN MJ0367-RELATED"/>
    <property type="match status" value="1"/>
</dbReference>
<dbReference type="InterPro" id="IPR044068">
    <property type="entry name" value="CB"/>
</dbReference>
<evidence type="ECO:0000259" key="6">
    <source>
        <dbReference type="PROSITE" id="PS51900"/>
    </source>
</evidence>
<evidence type="ECO:0000256" key="4">
    <source>
        <dbReference type="PROSITE-ProRule" id="PRU01248"/>
    </source>
</evidence>
<dbReference type="STRING" id="1797714.A3D04_00510"/>
<dbReference type="Gene3D" id="1.10.150.130">
    <property type="match status" value="1"/>
</dbReference>
<comment type="similarity">
    <text evidence="1">Belongs to the 'phage' integrase family.</text>
</comment>
<comment type="caution">
    <text evidence="7">The sequence shown here is derived from an EMBL/GenBank/DDBJ whole genome shotgun (WGS) entry which is preliminary data.</text>
</comment>
<dbReference type="SUPFAM" id="SSF56349">
    <property type="entry name" value="DNA breaking-rejoining enzymes"/>
    <property type="match status" value="1"/>
</dbReference>
<keyword evidence="2 4" id="KW-0238">DNA-binding</keyword>